<protein>
    <submittedName>
        <fullName evidence="1">DUF465 domain-containing protein</fullName>
    </submittedName>
</protein>
<gene>
    <name evidence="1" type="ORF">QPJ95_04850</name>
</gene>
<sequence length="58" mass="6625">MSLSSHLVELKKKHVTLSDEVEYAQRAPSTDGLQIAEMKKQKLKLKEEIERLSSVELT</sequence>
<dbReference type="InterPro" id="IPR007420">
    <property type="entry name" value="DUF465"/>
</dbReference>
<organism evidence="1 2">
    <name type="scientific">Parasedimentitalea psychrophila</name>
    <dbReference type="NCBI Taxonomy" id="2997337"/>
    <lineage>
        <taxon>Bacteria</taxon>
        <taxon>Pseudomonadati</taxon>
        <taxon>Pseudomonadota</taxon>
        <taxon>Alphaproteobacteria</taxon>
        <taxon>Rhodobacterales</taxon>
        <taxon>Paracoccaceae</taxon>
        <taxon>Parasedimentitalea</taxon>
    </lineage>
</organism>
<dbReference type="InterPro" id="IPR038444">
    <property type="entry name" value="DUF465_sf"/>
</dbReference>
<dbReference type="RefSeq" id="WP_270918518.1">
    <property type="nucleotide sequence ID" value="NZ_CP127247.1"/>
</dbReference>
<dbReference type="KEGG" id="ppso:QPJ95_04850"/>
<evidence type="ECO:0000313" key="1">
    <source>
        <dbReference type="EMBL" id="WIY26257.1"/>
    </source>
</evidence>
<dbReference type="EMBL" id="CP127247">
    <property type="protein sequence ID" value="WIY26257.1"/>
    <property type="molecule type" value="Genomic_DNA"/>
</dbReference>
<proteinExistence type="predicted"/>
<reference evidence="1 2" key="1">
    <citation type="submission" date="2023-06" db="EMBL/GenBank/DDBJ databases">
        <title>Parasedimentitalea psychrophila sp. nov., a psychrophilic bacterium isolated from deep-sea sediment.</title>
        <authorList>
            <person name="Li A."/>
        </authorList>
    </citation>
    <scope>NUCLEOTIDE SEQUENCE [LARGE SCALE GENOMIC DNA]</scope>
    <source>
        <strain evidence="1 2">QS115</strain>
    </source>
</reference>
<dbReference type="Pfam" id="PF04325">
    <property type="entry name" value="DUF465"/>
    <property type="match status" value="1"/>
</dbReference>
<evidence type="ECO:0000313" key="2">
    <source>
        <dbReference type="Proteomes" id="UP001238334"/>
    </source>
</evidence>
<dbReference type="Gene3D" id="6.10.280.50">
    <property type="match status" value="1"/>
</dbReference>
<keyword evidence="2" id="KW-1185">Reference proteome</keyword>
<name>A0A9Y2L2N3_9RHOB</name>
<dbReference type="AlphaFoldDB" id="A0A9Y2L2N3"/>
<dbReference type="Proteomes" id="UP001238334">
    <property type="component" value="Chromosome"/>
</dbReference>
<accession>A0A9Y2L2N3</accession>